<evidence type="ECO:0000313" key="1">
    <source>
        <dbReference type="EMBL" id="KAH3688865.1"/>
    </source>
</evidence>
<gene>
    <name evidence="1" type="ORF">WICPIJ_000171</name>
</gene>
<dbReference type="EMBL" id="JAEUBG010000104">
    <property type="protein sequence ID" value="KAH3688865.1"/>
    <property type="molecule type" value="Genomic_DNA"/>
</dbReference>
<comment type="caution">
    <text evidence="1">The sequence shown here is derived from an EMBL/GenBank/DDBJ whole genome shotgun (WGS) entry which is preliminary data.</text>
</comment>
<proteinExistence type="predicted"/>
<evidence type="ECO:0000313" key="2">
    <source>
        <dbReference type="Proteomes" id="UP000774326"/>
    </source>
</evidence>
<accession>A0A9P8TSB2</accession>
<name>A0A9P8TSB2_WICPI</name>
<reference evidence="1" key="1">
    <citation type="journal article" date="2021" name="Open Biol.">
        <title>Shared evolutionary footprints suggest mitochondrial oxidative damage underlies multiple complex I losses in fungi.</title>
        <authorList>
            <person name="Schikora-Tamarit M.A."/>
            <person name="Marcet-Houben M."/>
            <person name="Nosek J."/>
            <person name="Gabaldon T."/>
        </authorList>
    </citation>
    <scope>NUCLEOTIDE SEQUENCE</scope>
    <source>
        <strain evidence="1">CBS2887</strain>
    </source>
</reference>
<reference evidence="1" key="2">
    <citation type="submission" date="2021-01" db="EMBL/GenBank/DDBJ databases">
        <authorList>
            <person name="Schikora-Tamarit M.A."/>
        </authorList>
    </citation>
    <scope>NUCLEOTIDE SEQUENCE</scope>
    <source>
        <strain evidence="1">CBS2887</strain>
    </source>
</reference>
<dbReference type="Proteomes" id="UP000774326">
    <property type="component" value="Unassembled WGS sequence"/>
</dbReference>
<sequence>MYTFNTEMNNQTANAKPVVIQELAILTYFLSTTTPSSSLVVPSVIGSMLVNSKSSSLAISTLMMDFLEVK</sequence>
<dbReference type="AlphaFoldDB" id="A0A9P8TSB2"/>
<protein>
    <submittedName>
        <fullName evidence="1">Uncharacterized protein</fullName>
    </submittedName>
</protein>
<organism evidence="1 2">
    <name type="scientific">Wickerhamomyces pijperi</name>
    <name type="common">Yeast</name>
    <name type="synonym">Pichia pijperi</name>
    <dbReference type="NCBI Taxonomy" id="599730"/>
    <lineage>
        <taxon>Eukaryota</taxon>
        <taxon>Fungi</taxon>
        <taxon>Dikarya</taxon>
        <taxon>Ascomycota</taxon>
        <taxon>Saccharomycotina</taxon>
        <taxon>Saccharomycetes</taxon>
        <taxon>Phaffomycetales</taxon>
        <taxon>Wickerhamomycetaceae</taxon>
        <taxon>Wickerhamomyces</taxon>
    </lineage>
</organism>
<keyword evidence="2" id="KW-1185">Reference proteome</keyword>